<reference evidence="1 2" key="1">
    <citation type="journal article" date="2019" name="PLoS Biol.">
        <title>Sex chromosomes control vertical transmission of feminizing Wolbachia symbionts in an isopod.</title>
        <authorList>
            <person name="Becking T."/>
            <person name="Chebbi M.A."/>
            <person name="Giraud I."/>
            <person name="Moumen B."/>
            <person name="Laverre T."/>
            <person name="Caubet Y."/>
            <person name="Peccoud J."/>
            <person name="Gilbert C."/>
            <person name="Cordaux R."/>
        </authorList>
    </citation>
    <scope>NUCLEOTIDE SEQUENCE [LARGE SCALE GENOMIC DNA]</scope>
    <source>
        <strain evidence="1">ANa2</strain>
        <tissue evidence="1">Whole body excluding digestive tract and cuticle</tissue>
    </source>
</reference>
<evidence type="ECO:0000313" key="2">
    <source>
        <dbReference type="Proteomes" id="UP000326759"/>
    </source>
</evidence>
<dbReference type="Proteomes" id="UP000326759">
    <property type="component" value="Unassembled WGS sequence"/>
</dbReference>
<evidence type="ECO:0000313" key="1">
    <source>
        <dbReference type="EMBL" id="KAB7496249.1"/>
    </source>
</evidence>
<keyword evidence="2" id="KW-1185">Reference proteome</keyword>
<proteinExistence type="predicted"/>
<comment type="caution">
    <text evidence="1">The sequence shown here is derived from an EMBL/GenBank/DDBJ whole genome shotgun (WGS) entry which is preliminary data.</text>
</comment>
<name>A0A5N5SRI2_9CRUS</name>
<dbReference type="AlphaFoldDB" id="A0A5N5SRI2"/>
<sequence>MQKMEYFYIVSERSGPTMENSIILLLLLVMLKGS</sequence>
<organism evidence="1 2">
    <name type="scientific">Armadillidium nasatum</name>
    <dbReference type="NCBI Taxonomy" id="96803"/>
    <lineage>
        <taxon>Eukaryota</taxon>
        <taxon>Metazoa</taxon>
        <taxon>Ecdysozoa</taxon>
        <taxon>Arthropoda</taxon>
        <taxon>Crustacea</taxon>
        <taxon>Multicrustacea</taxon>
        <taxon>Malacostraca</taxon>
        <taxon>Eumalacostraca</taxon>
        <taxon>Peracarida</taxon>
        <taxon>Isopoda</taxon>
        <taxon>Oniscidea</taxon>
        <taxon>Crinocheta</taxon>
        <taxon>Armadillidiidae</taxon>
        <taxon>Armadillidium</taxon>
    </lineage>
</organism>
<protein>
    <submittedName>
        <fullName evidence="1">Uncharacterized protein</fullName>
    </submittedName>
</protein>
<dbReference type="EMBL" id="SEYY01021570">
    <property type="protein sequence ID" value="KAB7496249.1"/>
    <property type="molecule type" value="Genomic_DNA"/>
</dbReference>
<accession>A0A5N5SRI2</accession>
<gene>
    <name evidence="1" type="ORF">Anas_05783</name>
</gene>